<evidence type="ECO:0000313" key="2">
    <source>
        <dbReference type="Proteomes" id="UP001595880"/>
    </source>
</evidence>
<sequence>MDQKKVLRTVSKLLEAKEKVQENIKRIEDGTIKDIYSLKATDPRYRDNYVIFGYHDQWINKERFFNKIKYLILAEMKETLDEINVEIDKLVTFKGEEL</sequence>
<reference evidence="2" key="1">
    <citation type="journal article" date="2019" name="Int. J. Syst. Evol. Microbiol.">
        <title>The Global Catalogue of Microorganisms (GCM) 10K type strain sequencing project: providing services to taxonomists for standard genome sequencing and annotation.</title>
        <authorList>
            <consortium name="The Broad Institute Genomics Platform"/>
            <consortium name="The Broad Institute Genome Sequencing Center for Infectious Disease"/>
            <person name="Wu L."/>
            <person name="Ma J."/>
        </authorList>
    </citation>
    <scope>NUCLEOTIDE SEQUENCE [LARGE SCALE GENOMIC DNA]</scope>
    <source>
        <strain evidence="2">KACC 14058</strain>
    </source>
</reference>
<keyword evidence="2" id="KW-1185">Reference proteome</keyword>
<gene>
    <name evidence="1" type="ORF">ACFOZ1_06670</name>
</gene>
<proteinExistence type="predicted"/>
<dbReference type="Proteomes" id="UP001595880">
    <property type="component" value="Unassembled WGS sequence"/>
</dbReference>
<accession>A0ABV8VU44</accession>
<dbReference type="EMBL" id="JBHSDV010000001">
    <property type="protein sequence ID" value="MFC4387495.1"/>
    <property type="molecule type" value="Genomic_DNA"/>
</dbReference>
<dbReference type="RefSeq" id="WP_390197419.1">
    <property type="nucleotide sequence ID" value="NZ_JBHSDV010000001.1"/>
</dbReference>
<protein>
    <submittedName>
        <fullName evidence="1">Uncharacterized protein</fullName>
    </submittedName>
</protein>
<name>A0ABV8VU44_9BACI</name>
<evidence type="ECO:0000313" key="1">
    <source>
        <dbReference type="EMBL" id="MFC4387495.1"/>
    </source>
</evidence>
<organism evidence="1 2">
    <name type="scientific">Gracilibacillus marinus</name>
    <dbReference type="NCBI Taxonomy" id="630535"/>
    <lineage>
        <taxon>Bacteria</taxon>
        <taxon>Bacillati</taxon>
        <taxon>Bacillota</taxon>
        <taxon>Bacilli</taxon>
        <taxon>Bacillales</taxon>
        <taxon>Bacillaceae</taxon>
        <taxon>Gracilibacillus</taxon>
    </lineage>
</organism>
<comment type="caution">
    <text evidence="1">The sequence shown here is derived from an EMBL/GenBank/DDBJ whole genome shotgun (WGS) entry which is preliminary data.</text>
</comment>